<gene>
    <name evidence="1" type="ORF">C6P61_02895</name>
</gene>
<evidence type="ECO:0000313" key="1">
    <source>
        <dbReference type="EMBL" id="PRD70096.1"/>
    </source>
</evidence>
<comment type="caution">
    <text evidence="1">The sequence shown here is derived from an EMBL/GenBank/DDBJ whole genome shotgun (WGS) entry which is preliminary data.</text>
</comment>
<dbReference type="OrthoDB" id="8857527at2"/>
<reference evidence="1 2" key="1">
    <citation type="submission" date="2018-03" db="EMBL/GenBank/DDBJ databases">
        <title>Comparative genomics illustrates the genes involved in a hyperalkaliphilic mechanisms of Serpentinomonas isolated from highly-alkaline calcium-rich serpentinized springs.</title>
        <authorList>
            <person name="Suzuki S."/>
            <person name="Ishii S."/>
            <person name="Walworth N."/>
            <person name="Bird L."/>
            <person name="Kuenen J.G."/>
            <person name="Nealson K.H."/>
        </authorList>
    </citation>
    <scope>NUCLEOTIDE SEQUENCE [LARGE SCALE GENOMIC DNA]</scope>
    <source>
        <strain evidence="1 2">83</strain>
    </source>
</reference>
<dbReference type="Proteomes" id="UP000238326">
    <property type="component" value="Unassembled WGS sequence"/>
</dbReference>
<name>A0A2S9KI38_9BURK</name>
<organism evidence="1 2">
    <name type="scientific">Malikia spinosa</name>
    <dbReference type="NCBI Taxonomy" id="86180"/>
    <lineage>
        <taxon>Bacteria</taxon>
        <taxon>Pseudomonadati</taxon>
        <taxon>Pseudomonadota</taxon>
        <taxon>Betaproteobacteria</taxon>
        <taxon>Burkholderiales</taxon>
        <taxon>Comamonadaceae</taxon>
        <taxon>Malikia</taxon>
    </lineage>
</organism>
<proteinExistence type="predicted"/>
<accession>A0A2S9KI38</accession>
<dbReference type="EMBL" id="PVLR01000007">
    <property type="protein sequence ID" value="PRD70096.1"/>
    <property type="molecule type" value="Genomic_DNA"/>
</dbReference>
<dbReference type="AlphaFoldDB" id="A0A2S9KI38"/>
<keyword evidence="2" id="KW-1185">Reference proteome</keyword>
<dbReference type="RefSeq" id="WP_105728424.1">
    <property type="nucleotide sequence ID" value="NZ_DAIPCI010000002.1"/>
</dbReference>
<protein>
    <submittedName>
        <fullName evidence="1">Uncharacterized protein</fullName>
    </submittedName>
</protein>
<sequence length="86" mass="9886">MLAIKKARKLIEADPQAANAVTLTNLVLALQNDHPFQLGKLYELEPKDFDLAVEIMREWTLDRHYAKKTRLIDVVVKLAEERTQAD</sequence>
<evidence type="ECO:0000313" key="2">
    <source>
        <dbReference type="Proteomes" id="UP000238326"/>
    </source>
</evidence>